<dbReference type="EMBL" id="ML976003">
    <property type="protein sequence ID" value="KAF1946382.1"/>
    <property type="molecule type" value="Genomic_DNA"/>
</dbReference>
<name>A0A6A5T394_9PLEO</name>
<evidence type="ECO:0000256" key="1">
    <source>
        <dbReference type="ARBA" id="ARBA00022723"/>
    </source>
</evidence>
<dbReference type="InterPro" id="IPR036864">
    <property type="entry name" value="Zn2-C6_fun-type_DNA-bd_sf"/>
</dbReference>
<evidence type="ECO:0000256" key="6">
    <source>
        <dbReference type="SAM" id="MobiDB-lite"/>
    </source>
</evidence>
<feature type="domain" description="Zn(2)-C6 fungal-type" evidence="7">
    <location>
        <begin position="19"/>
        <end position="49"/>
    </location>
</feature>
<keyword evidence="3" id="KW-0805">Transcription regulation</keyword>
<dbReference type="InterPro" id="IPR001138">
    <property type="entry name" value="Zn2Cys6_DnaBD"/>
</dbReference>
<dbReference type="Pfam" id="PF00172">
    <property type="entry name" value="Zn_clus"/>
    <property type="match status" value="1"/>
</dbReference>
<dbReference type="PANTHER" id="PTHR47660">
    <property type="entry name" value="TRANSCRIPTION FACTOR WITH C2H2 AND ZN(2)-CYS(6) DNA BINDING DOMAIN (EUROFUNG)-RELATED-RELATED"/>
    <property type="match status" value="1"/>
</dbReference>
<keyword evidence="4" id="KW-0804">Transcription</keyword>
<feature type="compositionally biased region" description="Polar residues" evidence="6">
    <location>
        <begin position="56"/>
        <end position="70"/>
    </location>
</feature>
<protein>
    <recommendedName>
        <fullName evidence="7">Zn(2)-C6 fungal-type domain-containing protein</fullName>
    </recommendedName>
</protein>
<dbReference type="Gene3D" id="4.10.240.10">
    <property type="entry name" value="Zn(2)-C6 fungal-type DNA-binding domain"/>
    <property type="match status" value="1"/>
</dbReference>
<dbReference type="GO" id="GO:0008270">
    <property type="term" value="F:zinc ion binding"/>
    <property type="evidence" value="ECO:0007669"/>
    <property type="project" value="InterPro"/>
</dbReference>
<evidence type="ECO:0000256" key="3">
    <source>
        <dbReference type="ARBA" id="ARBA00023015"/>
    </source>
</evidence>
<evidence type="ECO:0000256" key="5">
    <source>
        <dbReference type="ARBA" id="ARBA00023242"/>
    </source>
</evidence>
<dbReference type="Proteomes" id="UP000800038">
    <property type="component" value="Unassembled WGS sequence"/>
</dbReference>
<gene>
    <name evidence="8" type="ORF">EJ02DRAFT_450483</name>
</gene>
<dbReference type="AlphaFoldDB" id="A0A6A5T394"/>
<keyword evidence="1" id="KW-0479">Metal-binding</keyword>
<feature type="region of interest" description="Disordered" evidence="6">
    <location>
        <begin position="56"/>
        <end position="85"/>
    </location>
</feature>
<evidence type="ECO:0000313" key="9">
    <source>
        <dbReference type="Proteomes" id="UP000800038"/>
    </source>
</evidence>
<evidence type="ECO:0000313" key="8">
    <source>
        <dbReference type="EMBL" id="KAF1946382.1"/>
    </source>
</evidence>
<evidence type="ECO:0000256" key="2">
    <source>
        <dbReference type="ARBA" id="ARBA00022833"/>
    </source>
</evidence>
<organism evidence="8 9">
    <name type="scientific">Clathrospora elynae</name>
    <dbReference type="NCBI Taxonomy" id="706981"/>
    <lineage>
        <taxon>Eukaryota</taxon>
        <taxon>Fungi</taxon>
        <taxon>Dikarya</taxon>
        <taxon>Ascomycota</taxon>
        <taxon>Pezizomycotina</taxon>
        <taxon>Dothideomycetes</taxon>
        <taxon>Pleosporomycetidae</taxon>
        <taxon>Pleosporales</taxon>
        <taxon>Diademaceae</taxon>
        <taxon>Clathrospora</taxon>
    </lineage>
</organism>
<keyword evidence="9" id="KW-1185">Reference proteome</keyword>
<feature type="non-terminal residue" evidence="8">
    <location>
        <position position="460"/>
    </location>
</feature>
<dbReference type="CDD" id="cd00067">
    <property type="entry name" value="GAL4"/>
    <property type="match status" value="1"/>
</dbReference>
<accession>A0A6A5T394</accession>
<evidence type="ECO:0000259" key="7">
    <source>
        <dbReference type="PROSITE" id="PS50048"/>
    </source>
</evidence>
<dbReference type="OrthoDB" id="5423818at2759"/>
<keyword evidence="2" id="KW-0862">Zinc</keyword>
<evidence type="ECO:0000256" key="4">
    <source>
        <dbReference type="ARBA" id="ARBA00023163"/>
    </source>
</evidence>
<dbReference type="PANTHER" id="PTHR47660:SF3">
    <property type="entry name" value="FINGER DOMAIN PROTEIN, PUTATIVE (AFU_ORTHOLOGUE AFUA_4G03310)-RELATED"/>
    <property type="match status" value="1"/>
</dbReference>
<sequence length="460" mass="51178">MRHRRRCQGPIKPQNRRKACDACVSAKTRCDYSQPTCARCAKRNTPCIYASASMPDTNPITNSKSNNSVDDSAMDLSESSETIDTPTSTAVASDALNSFSVTTTAEYMDLPLWDTTMTSSWPLNAFDLTLPTAMQPAVSLPGFGTTASSDTMTTTNLPMSADLSFSQSGGTSWNLPLSMHMAPSSHDLSMSTESSPLPAMSLDAIRLLCEYPAKLLSEELTAPFLHRTMYSDAVPDMTYLPWTSMAICYGSGLDSKNSMRFVRRAIDAARHRLIEAFPSYQCMQQWDALHAMLLYEVLELRESLHDELEIWKQKPRVKGLPSPFLLKMTQCYARSYSAIRNPDVEVFSDPNSAPTSAVASSWNRWMITETARRTVFFANIVNFYTNHNHNTGQQLAYYESLDDDLVLNMPLPCSEAAWTARDESSWIVSIRTDPSLLALHLASEMSPSSRPLPEVTLKTL</sequence>
<reference evidence="8" key="1">
    <citation type="journal article" date="2020" name="Stud. Mycol.">
        <title>101 Dothideomycetes genomes: a test case for predicting lifestyles and emergence of pathogens.</title>
        <authorList>
            <person name="Haridas S."/>
            <person name="Albert R."/>
            <person name="Binder M."/>
            <person name="Bloem J."/>
            <person name="Labutti K."/>
            <person name="Salamov A."/>
            <person name="Andreopoulos B."/>
            <person name="Baker S."/>
            <person name="Barry K."/>
            <person name="Bills G."/>
            <person name="Bluhm B."/>
            <person name="Cannon C."/>
            <person name="Castanera R."/>
            <person name="Culley D."/>
            <person name="Daum C."/>
            <person name="Ezra D."/>
            <person name="Gonzalez J."/>
            <person name="Henrissat B."/>
            <person name="Kuo A."/>
            <person name="Liang C."/>
            <person name="Lipzen A."/>
            <person name="Lutzoni F."/>
            <person name="Magnuson J."/>
            <person name="Mondo S."/>
            <person name="Nolan M."/>
            <person name="Ohm R."/>
            <person name="Pangilinan J."/>
            <person name="Park H.-J."/>
            <person name="Ramirez L."/>
            <person name="Alfaro M."/>
            <person name="Sun H."/>
            <person name="Tritt A."/>
            <person name="Yoshinaga Y."/>
            <person name="Zwiers L.-H."/>
            <person name="Turgeon B."/>
            <person name="Goodwin S."/>
            <person name="Spatafora J."/>
            <person name="Crous P."/>
            <person name="Grigoriev I."/>
        </authorList>
    </citation>
    <scope>NUCLEOTIDE SEQUENCE</scope>
    <source>
        <strain evidence="8">CBS 161.51</strain>
    </source>
</reference>
<proteinExistence type="predicted"/>
<keyword evidence="5" id="KW-0539">Nucleus</keyword>
<dbReference type="GO" id="GO:0000981">
    <property type="term" value="F:DNA-binding transcription factor activity, RNA polymerase II-specific"/>
    <property type="evidence" value="ECO:0007669"/>
    <property type="project" value="InterPro"/>
</dbReference>
<dbReference type="SUPFAM" id="SSF57701">
    <property type="entry name" value="Zn2/Cys6 DNA-binding domain"/>
    <property type="match status" value="1"/>
</dbReference>
<dbReference type="SMART" id="SM00066">
    <property type="entry name" value="GAL4"/>
    <property type="match status" value="1"/>
</dbReference>
<dbReference type="PROSITE" id="PS50048">
    <property type="entry name" value="ZN2_CY6_FUNGAL_2"/>
    <property type="match status" value="1"/>
</dbReference>